<dbReference type="SUPFAM" id="SSF75553">
    <property type="entry name" value="Smc hinge domain"/>
    <property type="match status" value="1"/>
</dbReference>
<evidence type="ECO:0000313" key="9">
    <source>
        <dbReference type="Proteomes" id="UP000186940"/>
    </source>
</evidence>
<dbReference type="GO" id="GO:0007059">
    <property type="term" value="P:chromosome segregation"/>
    <property type="evidence" value="ECO:0007669"/>
    <property type="project" value="UniProtKB-UniRule"/>
</dbReference>
<comment type="domain">
    <text evidence="6">Contains large globular domains required for ATP hydrolysis at each terminus and a third globular domain forming a flexible hinge near the middle of the molecule. These domains are separated by coiled-coil structures.</text>
</comment>
<feature type="coiled-coil region" evidence="6">
    <location>
        <begin position="968"/>
        <end position="1002"/>
    </location>
</feature>
<sequence>MGLYIKSIDLKNFKSFRNETHIPFFDEFMVISGPNGSGKSNVLDAILFTLGLSNSRDMRAERLTDLIYSSGNGDGIDQAEVKVHFDNSDRVIPIDRDAVTVSRRIKKTDKGYYSYYYINGRACNFSEVQDMLLRSSLTQNSYNVIMQGDVTRILNMSAFERRKIIDEISGVAEFDEKKEQAHQELDEVRIKIERLDVILEELKNRLKILKTERDQAIEYENLRNEQQRYEGKMLLADLKLKEQELDEIQTSITESWEKKTVVNSAISKKTAQIDDLQSELDDKEIRLVKQLEEDDKTLKKEIEEVNGSINRCNDRIKLDGERIEDLKVQMNKIFIEIDSAKSELETIHKRFDEERIRKGRLKEALDEKVEDLDQIKKEIEAAGLSAQNATEKLYALREELDREKKRQNEILVEQNRILDRSRMRSGRIDALNRRITELEAELDTKQKELAIEEERIGEVTRDLKENEKELDIERIHLKNLEDDLRHSERKIMEIEARLRAEKEFRGYSEGVKAVMEAARSHQLEGIYGTIAELGRVDDHFAPALEAAAGNRMQFIIVETDMDGQYAIEYLKQTKKGRATFLPLNRLKKGKTMPKPDAEGVVDFAINLIEYDPKFGPAFHHVFQDTVVVETIEDGRRLMGRFRSVTLDGDLIERSGAMTGGTPAKSRFRFISNSENELLRLQEEHSILETQRREQLEKIKLLDERNKLIRDEIFGRGERRHKLQLELDEIGRMLNEARNELDGLKEGVDQARIIELETALAESSEVIATLEAEITELEHNLKSSKIPELSKKEREVSEEIRRIEGRIADIDLSIKSIVLEEENLEKRISDGNNRLKELDNAITAIKNDIDLNKARINELEQKREAMRGREKELEEELLKLKTLFKKRFDQIMALKEEIEGLKLRRERIEAALTDLSRIKDGLVSQINALQTRIEAAGMNPEEAIVEDREEIEQRINEIGRRMRSLEPVNMKAIDEFREVESRLNEMQKRRNTLINEREGIIERIEGYAVKKREVFLATFDAINENFKEVFRELSDGSGKLILESRDDPFQGGLLIEVQPSGKPVQRLDALSGGEKSLTALSLLFAIQRYRPAPFYALDEIDMMLDGVNVEKVARLIEKLSHKTQFIVVSLREPMIERASKTIGVVMQDGNVSTVTGIQLRNRDLQEATST</sequence>
<dbReference type="PIRSF" id="PIRSF005719">
    <property type="entry name" value="SMC"/>
    <property type="match status" value="1"/>
</dbReference>
<keyword evidence="1 6" id="KW-0963">Cytoplasm</keyword>
<dbReference type="InterPro" id="IPR024704">
    <property type="entry name" value="SMC"/>
</dbReference>
<feature type="binding site" evidence="6">
    <location>
        <begin position="34"/>
        <end position="41"/>
    </location>
    <ligand>
        <name>ATP</name>
        <dbReference type="ChEBI" id="CHEBI:30616"/>
    </ligand>
</feature>
<dbReference type="HAMAP" id="MF_01894">
    <property type="entry name" value="Smc_prok"/>
    <property type="match status" value="1"/>
</dbReference>
<dbReference type="SMART" id="SM00968">
    <property type="entry name" value="SMC_hinge"/>
    <property type="match status" value="1"/>
</dbReference>
<dbReference type="InterPro" id="IPR027417">
    <property type="entry name" value="P-loop_NTPase"/>
</dbReference>
<reference evidence="8" key="1">
    <citation type="submission" date="2016-05" db="EMBL/GenBank/DDBJ databases">
        <title>Microbial consortia oxidize butane by reversing methanogenesis.</title>
        <authorList>
            <person name="Laso-Perez R."/>
            <person name="Richter M."/>
            <person name="Wegener G."/>
            <person name="Musat F."/>
        </authorList>
    </citation>
    <scope>NUCLEOTIDE SEQUENCE [LARGE SCALE GENOMIC DNA]</scope>
    <source>
        <strain evidence="8">BOX2</strain>
    </source>
</reference>
<evidence type="ECO:0000313" key="8">
    <source>
        <dbReference type="EMBL" id="OFV68256.1"/>
    </source>
</evidence>
<evidence type="ECO:0000256" key="4">
    <source>
        <dbReference type="ARBA" id="ARBA00023054"/>
    </source>
</evidence>
<keyword evidence="5 6" id="KW-0238">DNA-binding</keyword>
<comment type="similarity">
    <text evidence="6">Belongs to the SMC family.</text>
</comment>
<dbReference type="PATRIC" id="fig|1838285.3.peg.906"/>
<dbReference type="GO" id="GO:0005694">
    <property type="term" value="C:chromosome"/>
    <property type="evidence" value="ECO:0007669"/>
    <property type="project" value="InterPro"/>
</dbReference>
<feature type="coiled-coil region" evidence="6">
    <location>
        <begin position="670"/>
        <end position="779"/>
    </location>
</feature>
<dbReference type="Gene3D" id="3.40.50.300">
    <property type="entry name" value="P-loop containing nucleotide triphosphate hydrolases"/>
    <property type="match status" value="2"/>
</dbReference>
<dbReference type="InterPro" id="IPR011890">
    <property type="entry name" value="SMC_prok"/>
</dbReference>
<comment type="subcellular location">
    <subcellularLocation>
        <location evidence="6">Cytoplasm</location>
    </subcellularLocation>
</comment>
<comment type="caution">
    <text evidence="8">The sequence shown here is derived from an EMBL/GenBank/DDBJ whole genome shotgun (WGS) entry which is preliminary data.</text>
</comment>
<evidence type="ECO:0000256" key="3">
    <source>
        <dbReference type="ARBA" id="ARBA00022840"/>
    </source>
</evidence>
<dbReference type="EMBL" id="LYOS01000002">
    <property type="protein sequence ID" value="OFV68256.1"/>
    <property type="molecule type" value="Genomic_DNA"/>
</dbReference>
<dbReference type="GO" id="GO:0003677">
    <property type="term" value="F:DNA binding"/>
    <property type="evidence" value="ECO:0007669"/>
    <property type="project" value="UniProtKB-UniRule"/>
</dbReference>
<dbReference type="InterPro" id="IPR003395">
    <property type="entry name" value="RecF/RecN/SMC_N"/>
</dbReference>
<feature type="domain" description="SMC hinge" evidence="7">
    <location>
        <begin position="524"/>
        <end position="638"/>
    </location>
</feature>
<evidence type="ECO:0000256" key="1">
    <source>
        <dbReference type="ARBA" id="ARBA00022490"/>
    </source>
</evidence>
<gene>
    <name evidence="6" type="primary">smc</name>
    <name evidence="8" type="ORF">SCAL_000896</name>
</gene>
<dbReference type="GO" id="GO:0005737">
    <property type="term" value="C:cytoplasm"/>
    <property type="evidence" value="ECO:0007669"/>
    <property type="project" value="UniProtKB-SubCell"/>
</dbReference>
<dbReference type="GO" id="GO:0030261">
    <property type="term" value="P:chromosome condensation"/>
    <property type="evidence" value="ECO:0007669"/>
    <property type="project" value="InterPro"/>
</dbReference>
<evidence type="ECO:0000256" key="5">
    <source>
        <dbReference type="ARBA" id="ARBA00023125"/>
    </source>
</evidence>
<proteinExistence type="inferred from homology"/>
<keyword evidence="3 6" id="KW-0067">ATP-binding</keyword>
<dbReference type="GO" id="GO:0005524">
    <property type="term" value="F:ATP binding"/>
    <property type="evidence" value="ECO:0007669"/>
    <property type="project" value="UniProtKB-UniRule"/>
</dbReference>
<dbReference type="Pfam" id="PF06470">
    <property type="entry name" value="SMC_hinge"/>
    <property type="match status" value="1"/>
</dbReference>
<feature type="coiled-coil region" evidence="6">
    <location>
        <begin position="820"/>
        <end position="917"/>
    </location>
</feature>
<dbReference type="GO" id="GO:0007062">
    <property type="term" value="P:sister chromatid cohesion"/>
    <property type="evidence" value="ECO:0007669"/>
    <property type="project" value="InterPro"/>
</dbReference>
<accession>A0A1F2PC93</accession>
<dbReference type="NCBIfam" id="TIGR02169">
    <property type="entry name" value="SMC_prok_A"/>
    <property type="match status" value="1"/>
</dbReference>
<keyword evidence="9" id="KW-1185">Reference proteome</keyword>
<evidence type="ECO:0000256" key="2">
    <source>
        <dbReference type="ARBA" id="ARBA00022741"/>
    </source>
</evidence>
<dbReference type="InterPro" id="IPR036277">
    <property type="entry name" value="SMC_hinge_sf"/>
</dbReference>
<comment type="function">
    <text evidence="6">Required for chromosome condensation and partitioning.</text>
</comment>
<protein>
    <recommendedName>
        <fullName evidence="6">Chromosome partition protein Smc</fullName>
    </recommendedName>
</protein>
<dbReference type="InterPro" id="IPR010935">
    <property type="entry name" value="SMC_hinge"/>
</dbReference>
<dbReference type="GO" id="GO:0006260">
    <property type="term" value="P:DNA replication"/>
    <property type="evidence" value="ECO:0007669"/>
    <property type="project" value="UniProtKB-UniRule"/>
</dbReference>
<name>A0A1F2PC93_9EURY</name>
<dbReference type="Gene3D" id="1.20.1060.20">
    <property type="match status" value="1"/>
</dbReference>
<evidence type="ECO:0000259" key="7">
    <source>
        <dbReference type="SMART" id="SM00968"/>
    </source>
</evidence>
<dbReference type="Gene3D" id="3.30.70.1620">
    <property type="match status" value="1"/>
</dbReference>
<dbReference type="SUPFAM" id="SSF52540">
    <property type="entry name" value="P-loop containing nucleoside triphosphate hydrolases"/>
    <property type="match status" value="1"/>
</dbReference>
<keyword evidence="2 6" id="KW-0547">Nucleotide-binding</keyword>
<dbReference type="AlphaFoldDB" id="A0A1F2PC93"/>
<dbReference type="STRING" id="1838285.SCAL_000896"/>
<keyword evidence="4 6" id="KW-0175">Coiled coil</keyword>
<dbReference type="GO" id="GO:0016887">
    <property type="term" value="F:ATP hydrolysis activity"/>
    <property type="evidence" value="ECO:0007669"/>
    <property type="project" value="InterPro"/>
</dbReference>
<comment type="subunit">
    <text evidence="6">Homodimer.</text>
</comment>
<evidence type="ECO:0000256" key="6">
    <source>
        <dbReference type="HAMAP-Rule" id="MF_01894"/>
    </source>
</evidence>
<dbReference type="Pfam" id="PF02463">
    <property type="entry name" value="SMC_N"/>
    <property type="match status" value="1"/>
</dbReference>
<dbReference type="Proteomes" id="UP000186940">
    <property type="component" value="Unassembled WGS sequence"/>
</dbReference>
<feature type="coiled-coil region" evidence="6">
    <location>
        <begin position="171"/>
        <end position="219"/>
    </location>
</feature>
<dbReference type="PANTHER" id="PTHR43977">
    <property type="entry name" value="STRUCTURAL MAINTENANCE OF CHROMOSOMES PROTEIN 3"/>
    <property type="match status" value="1"/>
</dbReference>
<dbReference type="NCBIfam" id="TIGR02168">
    <property type="entry name" value="SMC_prok_B"/>
    <property type="match status" value="1"/>
</dbReference>
<feature type="coiled-coil region" evidence="6">
    <location>
        <begin position="266"/>
        <end position="497"/>
    </location>
</feature>
<organism evidence="8 9">
    <name type="scientific">Candidatus Syntropharchaeum caldarium</name>
    <dbReference type="NCBI Taxonomy" id="1838285"/>
    <lineage>
        <taxon>Archaea</taxon>
        <taxon>Methanobacteriati</taxon>
        <taxon>Methanobacteriota</taxon>
        <taxon>Stenosarchaea group</taxon>
        <taxon>Methanomicrobia</taxon>
        <taxon>Methanosarcinales</taxon>
        <taxon>ANME-2 cluster</taxon>
        <taxon>Candidatus Syntropharchaeum</taxon>
    </lineage>
</organism>